<comment type="caution">
    <text evidence="8">The sequence shown here is derived from an EMBL/GenBank/DDBJ whole genome shotgun (WGS) entry which is preliminary data.</text>
</comment>
<keyword evidence="4 8" id="KW-0808">Transferase</keyword>
<evidence type="ECO:0000256" key="2">
    <source>
        <dbReference type="ARBA" id="ARBA00012536"/>
    </source>
</evidence>
<dbReference type="AlphaFoldDB" id="A0A845UZY6"/>
<dbReference type="InterPro" id="IPR001296">
    <property type="entry name" value="Glyco_trans_1"/>
</dbReference>
<feature type="domain" description="Sucrose synthase first GT-B" evidence="7">
    <location>
        <begin position="2"/>
        <end position="230"/>
    </location>
</feature>
<dbReference type="InterPro" id="IPR000368">
    <property type="entry name" value="Sucrose_synth_GT-B1"/>
</dbReference>
<keyword evidence="9" id="KW-1185">Reference proteome</keyword>
<dbReference type="EMBL" id="JAAGSC010000031">
    <property type="protein sequence ID" value="NDY94616.1"/>
    <property type="molecule type" value="Genomic_DNA"/>
</dbReference>
<dbReference type="Pfam" id="PF00534">
    <property type="entry name" value="Glycos_transf_1"/>
    <property type="match status" value="1"/>
</dbReference>
<evidence type="ECO:0000259" key="6">
    <source>
        <dbReference type="Pfam" id="PF00534"/>
    </source>
</evidence>
<name>A0A845UZY6_9GAMM</name>
<dbReference type="PANTHER" id="PTHR46039">
    <property type="entry name" value="SUCROSE-PHOSPHATE SYNTHASE 3-RELATED"/>
    <property type="match status" value="1"/>
</dbReference>
<comment type="catalytic activity">
    <reaction evidence="5">
        <text>beta-D-fructose 6-phosphate + UDP-alpha-D-glucose = sucrose 6(F)-phosphate + UDP + H(+)</text>
        <dbReference type="Rhea" id="RHEA:22172"/>
        <dbReference type="ChEBI" id="CHEBI:15378"/>
        <dbReference type="ChEBI" id="CHEBI:57634"/>
        <dbReference type="ChEBI" id="CHEBI:57723"/>
        <dbReference type="ChEBI" id="CHEBI:58223"/>
        <dbReference type="ChEBI" id="CHEBI:58885"/>
        <dbReference type="EC" id="2.4.1.14"/>
    </reaction>
</comment>
<organism evidence="8 9">
    <name type="scientific">Wenzhouxiangella limi</name>
    <dbReference type="NCBI Taxonomy" id="2707351"/>
    <lineage>
        <taxon>Bacteria</taxon>
        <taxon>Pseudomonadati</taxon>
        <taxon>Pseudomonadota</taxon>
        <taxon>Gammaproteobacteria</taxon>
        <taxon>Chromatiales</taxon>
        <taxon>Wenzhouxiangellaceae</taxon>
        <taxon>Wenzhouxiangella</taxon>
    </lineage>
</organism>
<evidence type="ECO:0000256" key="1">
    <source>
        <dbReference type="ARBA" id="ARBA00006530"/>
    </source>
</evidence>
<evidence type="ECO:0000256" key="3">
    <source>
        <dbReference type="ARBA" id="ARBA00022676"/>
    </source>
</evidence>
<evidence type="ECO:0000313" key="9">
    <source>
        <dbReference type="Proteomes" id="UP000484885"/>
    </source>
</evidence>
<dbReference type="GO" id="GO:0046524">
    <property type="term" value="F:sucrose-phosphate synthase activity"/>
    <property type="evidence" value="ECO:0007669"/>
    <property type="project" value="UniProtKB-EC"/>
</dbReference>
<proteinExistence type="inferred from homology"/>
<evidence type="ECO:0000259" key="7">
    <source>
        <dbReference type="Pfam" id="PF00862"/>
    </source>
</evidence>
<accession>A0A845UZY6</accession>
<dbReference type="RefSeq" id="WP_164210000.1">
    <property type="nucleotide sequence ID" value="NZ_JAAGSC010000031.1"/>
</dbReference>
<gene>
    <name evidence="8" type="ORF">G3I74_02595</name>
</gene>
<evidence type="ECO:0000256" key="5">
    <source>
        <dbReference type="ARBA" id="ARBA00047471"/>
    </source>
</evidence>
<evidence type="ECO:0000313" key="8">
    <source>
        <dbReference type="EMBL" id="NDY94616.1"/>
    </source>
</evidence>
<reference evidence="8 9" key="1">
    <citation type="submission" date="2020-02" db="EMBL/GenBank/DDBJ databases">
        <authorList>
            <person name="Zhang X.-Y."/>
        </authorList>
    </citation>
    <scope>NUCLEOTIDE SEQUENCE [LARGE SCALE GENOMIC DNA]</scope>
    <source>
        <strain evidence="8 9">C33</strain>
    </source>
</reference>
<dbReference type="InterPro" id="IPR044161">
    <property type="entry name" value="SPS"/>
</dbReference>
<dbReference type="Pfam" id="PF00862">
    <property type="entry name" value="GT-B_Sucrose_synth"/>
    <property type="match status" value="1"/>
</dbReference>
<dbReference type="SUPFAM" id="SSF53756">
    <property type="entry name" value="UDP-Glycosyltransferase/glycogen phosphorylase"/>
    <property type="match status" value="1"/>
</dbReference>
<dbReference type="PANTHER" id="PTHR46039:SF5">
    <property type="entry name" value="SUCROSE-PHOSPHATE SYNTHASE 3-RELATED"/>
    <property type="match status" value="1"/>
</dbReference>
<sequence>MRIVFLNPQGNFDRTDAYLTEHPDFGGQLVYVKEVALALGRLGVDVDIITRRIRDPEWQGFEQMLDDFGQLADRVRIVRLPCGGDAFLAKEALWPHLPEMADAIADFYADKAPDFLTAHYADGGYLAVLLKARMGLGFTFTGHSLGAQKLDKLISSTGKSFESLDDRYRFSQRIDAERLAMADADTIIASTSDERMSQYGHPLYTGAIEPTDDRRFRVIPPGINSAIFHADSSLDERETLARLRSGVRNPGRPHVVVASRLDPKKNVAGVVEAFCRSPELASGADLALFVRGVDDPWAGIEALRADEQAVLGPILDRIRQAGLIERVSFVNARSQRELAAGYRLFAASGSVFALPSLFEPFGLAPIEAAACGLAVVATRNGGPSEIFAGGAGVLMDPEDPEDMGRAFLEGLDRYPQLARAGIERVLSTYTWDKTAAAYLEQIETNRGIGVRAMEGAVPVLDASRRIRAYLDKA</sequence>
<dbReference type="Proteomes" id="UP000484885">
    <property type="component" value="Unassembled WGS sequence"/>
</dbReference>
<dbReference type="EC" id="2.4.1.14" evidence="2"/>
<protein>
    <recommendedName>
        <fullName evidence="2">sucrose-phosphate synthase</fullName>
        <ecNumber evidence="2">2.4.1.14</ecNumber>
    </recommendedName>
</protein>
<feature type="domain" description="Glycosyl transferase family 1" evidence="6">
    <location>
        <begin position="248"/>
        <end position="413"/>
    </location>
</feature>
<evidence type="ECO:0000256" key="4">
    <source>
        <dbReference type="ARBA" id="ARBA00022679"/>
    </source>
</evidence>
<dbReference type="Gene3D" id="3.40.50.2000">
    <property type="entry name" value="Glycogen Phosphorylase B"/>
    <property type="match status" value="2"/>
</dbReference>
<keyword evidence="3" id="KW-0328">Glycosyltransferase</keyword>
<comment type="similarity">
    <text evidence="1">Belongs to the glycosyltransferase 1 family.</text>
</comment>